<dbReference type="EMBL" id="SZWF01000042">
    <property type="protein sequence ID" value="KAA9392884.1"/>
    <property type="molecule type" value="Genomic_DNA"/>
</dbReference>
<keyword evidence="1" id="KW-0732">Signal</keyword>
<dbReference type="AlphaFoldDB" id="A0A5J5KTH3"/>
<feature type="chain" id="PRO_5038730595" evidence="1">
    <location>
        <begin position="28"/>
        <end position="73"/>
    </location>
</feature>
<comment type="caution">
    <text evidence="2">The sequence shown here is derived from an EMBL/GenBank/DDBJ whole genome shotgun (WGS) entry which is preliminary data.</text>
</comment>
<gene>
    <name evidence="2" type="ORF">FCK90_15105</name>
</gene>
<dbReference type="RefSeq" id="WP_158035133.1">
    <property type="nucleotide sequence ID" value="NZ_ML708641.1"/>
</dbReference>
<feature type="signal peptide" evidence="1">
    <location>
        <begin position="1"/>
        <end position="27"/>
    </location>
</feature>
<protein>
    <submittedName>
        <fullName evidence="2">Uncharacterized protein</fullName>
    </submittedName>
</protein>
<dbReference type="Proteomes" id="UP000325957">
    <property type="component" value="Unassembled WGS sequence"/>
</dbReference>
<evidence type="ECO:0000256" key="1">
    <source>
        <dbReference type="SAM" id="SignalP"/>
    </source>
</evidence>
<name>A0A5J5KTH3_9MICC</name>
<keyword evidence="3" id="KW-1185">Reference proteome</keyword>
<evidence type="ECO:0000313" key="3">
    <source>
        <dbReference type="Proteomes" id="UP000325957"/>
    </source>
</evidence>
<organism evidence="2 3">
    <name type="scientific">Kocuria coralli</name>
    <dbReference type="NCBI Taxonomy" id="1461025"/>
    <lineage>
        <taxon>Bacteria</taxon>
        <taxon>Bacillati</taxon>
        <taxon>Actinomycetota</taxon>
        <taxon>Actinomycetes</taxon>
        <taxon>Micrococcales</taxon>
        <taxon>Micrococcaceae</taxon>
        <taxon>Kocuria</taxon>
    </lineage>
</organism>
<reference evidence="2 3" key="1">
    <citation type="submission" date="2019-05" db="EMBL/GenBank/DDBJ databases">
        <title>Kocuria coralli sp. nov., a novel actinobacterium isolated from coral reef seawater.</title>
        <authorList>
            <person name="Li J."/>
        </authorList>
    </citation>
    <scope>NUCLEOTIDE SEQUENCE [LARGE SCALE GENOMIC DNA]</scope>
    <source>
        <strain evidence="2 3">SCSIO 13007</strain>
    </source>
</reference>
<dbReference type="OrthoDB" id="5149887at2"/>
<accession>A0A5J5KTH3</accession>
<proteinExistence type="predicted"/>
<evidence type="ECO:0000313" key="2">
    <source>
        <dbReference type="EMBL" id="KAA9392884.1"/>
    </source>
</evidence>
<sequence length="73" mass="7782">MMATLSDRVKLAAQGLIAAAGMAQAVAATDIQSQAATLYDQYTGHSEVQLNRIKQDIADEIRKRHKPGISGSV</sequence>